<dbReference type="AlphaFoldDB" id="A0ABD3RKJ3"/>
<gene>
    <name evidence="8" type="ORF">ACJIZ3_014737</name>
</gene>
<name>A0ABD3RKJ3_9LAMI</name>
<dbReference type="InterPro" id="IPR032308">
    <property type="entry name" value="TDBD"/>
</dbReference>
<comment type="function">
    <text evidence="4">Acts as a negative regulator of abscisic acid (ABA) response.</text>
</comment>
<evidence type="ECO:0000256" key="5">
    <source>
        <dbReference type="SAM" id="MobiDB-lite"/>
    </source>
</evidence>
<comment type="similarity">
    <text evidence="2 4">Belongs to the Ninja family.</text>
</comment>
<evidence type="ECO:0000259" key="6">
    <source>
        <dbReference type="Pfam" id="PF07897"/>
    </source>
</evidence>
<proteinExistence type="inferred from homology"/>
<evidence type="ECO:0000313" key="9">
    <source>
        <dbReference type="Proteomes" id="UP001634393"/>
    </source>
</evidence>
<dbReference type="PANTHER" id="PTHR31413">
    <property type="entry name" value="AFP HOMOLOG 2"/>
    <property type="match status" value="1"/>
</dbReference>
<sequence length="312" mass="34193">MEGAEQNREKISNSMRINGLSRDLLNRFMNHNRNPNINEQQKGKLAQDENEELQLSLGLSMNGRFGVDPERKMLKRSSSISNLTFAAAAAAVDDGSTPQARGVNAPLARTCSLPAEPEEDWRRRKETQLIKRMKRMEKLKTVRGGGKEKENCSEDVSNNGNVSGSVTPEKVDSGSIGSQKTGSSVVSVFQNQQIDGENQGGEVKSPYAHSLPVAEVQDENGSAVTIEATPEDPSKVNEMLNSALLDMPYVSARINNKKIEGFLYNYKRGEQLKIVCVCHGMFLTPAGFLKHGGGGDVENPLKHIIVSPYHIV</sequence>
<dbReference type="Proteomes" id="UP001634393">
    <property type="component" value="Unassembled WGS sequence"/>
</dbReference>
<dbReference type="Pfam" id="PF16136">
    <property type="entry name" value="NLS_NINJA_AFP"/>
    <property type="match status" value="1"/>
</dbReference>
<comment type="caution">
    <text evidence="8">The sequence shown here is derived from an EMBL/GenBank/DDBJ whole genome shotgun (WGS) entry which is preliminary data.</text>
</comment>
<feature type="domain" description="Tify" evidence="7">
    <location>
        <begin position="272"/>
        <end position="305"/>
    </location>
</feature>
<evidence type="ECO:0000256" key="1">
    <source>
        <dbReference type="ARBA" id="ARBA00004123"/>
    </source>
</evidence>
<reference evidence="8 9" key="1">
    <citation type="submission" date="2024-12" db="EMBL/GenBank/DDBJ databases">
        <title>The unique morphological basis and parallel evolutionary history of personate flowers in Penstemon.</title>
        <authorList>
            <person name="Depatie T.H."/>
            <person name="Wessinger C.A."/>
        </authorList>
    </citation>
    <scope>NUCLEOTIDE SEQUENCE [LARGE SCALE GENOMIC DNA]</scope>
    <source>
        <strain evidence="8">WTNN_2</strain>
        <tissue evidence="8">Leaf</tissue>
    </source>
</reference>
<evidence type="ECO:0000256" key="4">
    <source>
        <dbReference type="RuleBase" id="RU369029"/>
    </source>
</evidence>
<evidence type="ECO:0000259" key="7">
    <source>
        <dbReference type="Pfam" id="PF16135"/>
    </source>
</evidence>
<comment type="subcellular location">
    <subcellularLocation>
        <location evidence="1 4">Nucleus</location>
    </subcellularLocation>
</comment>
<evidence type="ECO:0000313" key="8">
    <source>
        <dbReference type="EMBL" id="KAL3813469.1"/>
    </source>
</evidence>
<feature type="compositionally biased region" description="Basic and acidic residues" evidence="5">
    <location>
        <begin position="138"/>
        <end position="152"/>
    </location>
</feature>
<dbReference type="GO" id="GO:0005634">
    <property type="term" value="C:nucleus"/>
    <property type="evidence" value="ECO:0007669"/>
    <property type="project" value="UniProtKB-SubCell"/>
</dbReference>
<dbReference type="PANTHER" id="PTHR31413:SF31">
    <property type="entry name" value="NINJA-FAMILY PROTEIN AFP3"/>
    <property type="match status" value="1"/>
</dbReference>
<keyword evidence="3 4" id="KW-0539">Nucleus</keyword>
<dbReference type="Pfam" id="PF16135">
    <property type="entry name" value="TDBD"/>
    <property type="match status" value="1"/>
</dbReference>
<organism evidence="8 9">
    <name type="scientific">Penstemon smallii</name>
    <dbReference type="NCBI Taxonomy" id="265156"/>
    <lineage>
        <taxon>Eukaryota</taxon>
        <taxon>Viridiplantae</taxon>
        <taxon>Streptophyta</taxon>
        <taxon>Embryophyta</taxon>
        <taxon>Tracheophyta</taxon>
        <taxon>Spermatophyta</taxon>
        <taxon>Magnoliopsida</taxon>
        <taxon>eudicotyledons</taxon>
        <taxon>Gunneridae</taxon>
        <taxon>Pentapetalae</taxon>
        <taxon>asterids</taxon>
        <taxon>lamiids</taxon>
        <taxon>Lamiales</taxon>
        <taxon>Plantaginaceae</taxon>
        <taxon>Cheloneae</taxon>
        <taxon>Penstemon</taxon>
    </lineage>
</organism>
<accession>A0ABD3RKJ3</accession>
<dbReference type="InterPro" id="IPR032310">
    <property type="entry name" value="NLS_NINJA_AFP-like"/>
</dbReference>
<feature type="region of interest" description="Disordered" evidence="5">
    <location>
        <begin position="138"/>
        <end position="182"/>
    </location>
</feature>
<dbReference type="EMBL" id="JBJXBP010000008">
    <property type="protein sequence ID" value="KAL3813469.1"/>
    <property type="molecule type" value="Genomic_DNA"/>
</dbReference>
<keyword evidence="9" id="KW-1185">Reference proteome</keyword>
<feature type="domain" description="Ethylene-responsive binding factor-associated repression" evidence="6">
    <location>
        <begin position="48"/>
        <end position="81"/>
    </location>
</feature>
<evidence type="ECO:0000256" key="2">
    <source>
        <dbReference type="ARBA" id="ARBA00006081"/>
    </source>
</evidence>
<dbReference type="InterPro" id="IPR031307">
    <property type="entry name" value="Ninja_fam"/>
</dbReference>
<feature type="compositionally biased region" description="Polar residues" evidence="5">
    <location>
        <begin position="154"/>
        <end position="166"/>
    </location>
</feature>
<dbReference type="InterPro" id="IPR012463">
    <property type="entry name" value="Ninja_motif"/>
</dbReference>
<protein>
    <recommendedName>
        <fullName evidence="4">Ninja-family protein</fullName>
    </recommendedName>
    <alternativeName>
        <fullName evidence="4">ABI-binding protein</fullName>
    </alternativeName>
</protein>
<dbReference type="Pfam" id="PF07897">
    <property type="entry name" value="EAR"/>
    <property type="match status" value="1"/>
</dbReference>
<evidence type="ECO:0000256" key="3">
    <source>
        <dbReference type="ARBA" id="ARBA00023242"/>
    </source>
</evidence>